<sequence length="228" mass="25257">MLPINQKKPRRLTESTTEASGTDNSTSSDTPPEGNRAVPAEYHIIDVDFPPNPQLINTRSPVSSPRLIQPMSLCPHSVLTEQRLVPPIHIPSPSFLQPIPSTSAYTPPALCNDSDHQQLPLSIKEELGRMSDKLLNFIMCPNFRASYMPQHIKGGAAEKGCQAVSSPSAVRTNADFEALEDFLLEDSNVKCFVCVRQWLQPDPFLSGAVHEPAWWDFRKGIVAQHSYA</sequence>
<proteinExistence type="predicted"/>
<evidence type="ECO:0000313" key="3">
    <source>
        <dbReference type="Proteomes" id="UP000748531"/>
    </source>
</evidence>
<dbReference type="Proteomes" id="UP000748531">
    <property type="component" value="Unassembled WGS sequence"/>
</dbReference>
<keyword evidence="3" id="KW-1185">Reference proteome</keyword>
<accession>A0A8J4SYX1</accession>
<name>A0A8J4SYX1_9TREM</name>
<evidence type="ECO:0000256" key="1">
    <source>
        <dbReference type="SAM" id="MobiDB-lite"/>
    </source>
</evidence>
<comment type="caution">
    <text evidence="2">The sequence shown here is derived from an EMBL/GenBank/DDBJ whole genome shotgun (WGS) entry which is preliminary data.</text>
</comment>
<dbReference type="AlphaFoldDB" id="A0A8J4SYX1"/>
<feature type="compositionally biased region" description="Polar residues" evidence="1">
    <location>
        <begin position="14"/>
        <end position="30"/>
    </location>
</feature>
<dbReference type="EMBL" id="LUCH01021365">
    <property type="protein sequence ID" value="KAF5394079.1"/>
    <property type="molecule type" value="Genomic_DNA"/>
</dbReference>
<feature type="region of interest" description="Disordered" evidence="1">
    <location>
        <begin position="1"/>
        <end position="36"/>
    </location>
</feature>
<organism evidence="2 3">
    <name type="scientific">Paragonimus heterotremus</name>
    <dbReference type="NCBI Taxonomy" id="100268"/>
    <lineage>
        <taxon>Eukaryota</taxon>
        <taxon>Metazoa</taxon>
        <taxon>Spiralia</taxon>
        <taxon>Lophotrochozoa</taxon>
        <taxon>Platyhelminthes</taxon>
        <taxon>Trematoda</taxon>
        <taxon>Digenea</taxon>
        <taxon>Plagiorchiida</taxon>
        <taxon>Troglotremata</taxon>
        <taxon>Troglotrematidae</taxon>
        <taxon>Paragonimus</taxon>
    </lineage>
</organism>
<protein>
    <submittedName>
        <fullName evidence="2">Uncharacterized protein</fullName>
    </submittedName>
</protein>
<reference evidence="2" key="1">
    <citation type="submission" date="2019-05" db="EMBL/GenBank/DDBJ databases">
        <title>Annotation for the trematode Paragonimus heterotremus.</title>
        <authorList>
            <person name="Choi Y.-J."/>
        </authorList>
    </citation>
    <scope>NUCLEOTIDE SEQUENCE</scope>
    <source>
        <strain evidence="2">LC</strain>
    </source>
</reference>
<evidence type="ECO:0000313" key="2">
    <source>
        <dbReference type="EMBL" id="KAF5394079.1"/>
    </source>
</evidence>
<gene>
    <name evidence="2" type="ORF">PHET_12267</name>
</gene>
<dbReference type="OrthoDB" id="10396198at2759"/>